<evidence type="ECO:0000313" key="2">
    <source>
        <dbReference type="EMBL" id="RJE20682.1"/>
    </source>
</evidence>
<dbReference type="AlphaFoldDB" id="A0A3A2ZC21"/>
<feature type="region of interest" description="Disordered" evidence="1">
    <location>
        <begin position="15"/>
        <end position="42"/>
    </location>
</feature>
<comment type="caution">
    <text evidence="2">The sequence shown here is derived from an EMBL/GenBank/DDBJ whole genome shotgun (WGS) entry which is preliminary data.</text>
</comment>
<protein>
    <submittedName>
        <fullName evidence="2">Uncharacterized protein</fullName>
    </submittedName>
</protein>
<name>A0A3A2ZC21_9EURO</name>
<dbReference type="EMBL" id="MVGC01000285">
    <property type="protein sequence ID" value="RJE20682.1"/>
    <property type="molecule type" value="Genomic_DNA"/>
</dbReference>
<accession>A0A3A2ZC21</accession>
<reference evidence="3" key="1">
    <citation type="submission" date="2017-02" db="EMBL/GenBank/DDBJ databases">
        <authorList>
            <person name="Tafer H."/>
            <person name="Lopandic K."/>
        </authorList>
    </citation>
    <scope>NUCLEOTIDE SEQUENCE [LARGE SCALE GENOMIC DNA]</scope>
    <source>
        <strain evidence="3">CBS 366.77</strain>
    </source>
</reference>
<sequence length="200" mass="22685">MSLANRITDANQLQEFSISTRQSLNNKPPRTSSPEPTPQKEPVDLILLQPLANRDMFNKCRDRPCDRFWGTEEDLNIQPLGKAWRQALMRIPPIPRLVFDVALPSLGESEKWKRVRKLFWDRADTCAGQEGFAVCVRDVTTLVITIATEMRMRAGGDVSCEVRYDETDEGLLTAMKVLERQLLAISMADTTSVEEKGDMD</sequence>
<gene>
    <name evidence="2" type="ORF">PHISCL_06981</name>
</gene>
<keyword evidence="3" id="KW-1185">Reference proteome</keyword>
<dbReference type="OrthoDB" id="4473671at2759"/>
<evidence type="ECO:0000313" key="3">
    <source>
        <dbReference type="Proteomes" id="UP000266188"/>
    </source>
</evidence>
<dbReference type="Proteomes" id="UP000266188">
    <property type="component" value="Unassembled WGS sequence"/>
</dbReference>
<proteinExistence type="predicted"/>
<organism evidence="2 3">
    <name type="scientific">Aspergillus sclerotialis</name>
    <dbReference type="NCBI Taxonomy" id="2070753"/>
    <lineage>
        <taxon>Eukaryota</taxon>
        <taxon>Fungi</taxon>
        <taxon>Dikarya</taxon>
        <taxon>Ascomycota</taxon>
        <taxon>Pezizomycotina</taxon>
        <taxon>Eurotiomycetes</taxon>
        <taxon>Eurotiomycetidae</taxon>
        <taxon>Eurotiales</taxon>
        <taxon>Aspergillaceae</taxon>
        <taxon>Aspergillus</taxon>
        <taxon>Aspergillus subgen. Polypaecilum</taxon>
    </lineage>
</organism>
<feature type="compositionally biased region" description="Polar residues" evidence="1">
    <location>
        <begin position="15"/>
        <end position="34"/>
    </location>
</feature>
<evidence type="ECO:0000256" key="1">
    <source>
        <dbReference type="SAM" id="MobiDB-lite"/>
    </source>
</evidence>